<evidence type="ECO:0000256" key="5">
    <source>
        <dbReference type="ARBA" id="ARBA00022824"/>
    </source>
</evidence>
<dbReference type="GO" id="GO:0006457">
    <property type="term" value="P:protein folding"/>
    <property type="evidence" value="ECO:0007669"/>
    <property type="project" value="InterPro"/>
</dbReference>
<dbReference type="GO" id="GO:0005783">
    <property type="term" value="C:endoplasmic reticulum"/>
    <property type="evidence" value="ECO:0007669"/>
    <property type="project" value="UniProtKB-SubCell"/>
</dbReference>
<feature type="chain" id="PRO_5035291765" evidence="8">
    <location>
        <begin position="21"/>
        <end position="221"/>
    </location>
</feature>
<evidence type="ECO:0000256" key="8">
    <source>
        <dbReference type="SAM" id="SignalP"/>
    </source>
</evidence>
<dbReference type="InterPro" id="IPR019330">
    <property type="entry name" value="MESD"/>
</dbReference>
<keyword evidence="4 8" id="KW-0732">Signal</keyword>
<dbReference type="PANTHER" id="PTHR17600:SF2">
    <property type="entry name" value="LRP CHAPERONE MESD"/>
    <property type="match status" value="1"/>
</dbReference>
<dbReference type="GO" id="GO:0016055">
    <property type="term" value="P:Wnt signaling pathway"/>
    <property type="evidence" value="ECO:0007669"/>
    <property type="project" value="UniProtKB-KW"/>
</dbReference>
<organism evidence="9 10">
    <name type="scientific">Diacronema lutheri</name>
    <name type="common">Unicellular marine alga</name>
    <name type="synonym">Monochrysis lutheri</name>
    <dbReference type="NCBI Taxonomy" id="2081491"/>
    <lineage>
        <taxon>Eukaryota</taxon>
        <taxon>Haptista</taxon>
        <taxon>Haptophyta</taxon>
        <taxon>Pavlovophyceae</taxon>
        <taxon>Pavlovales</taxon>
        <taxon>Pavlovaceae</taxon>
        <taxon>Diacronema</taxon>
    </lineage>
</organism>
<keyword evidence="6" id="KW-0143">Chaperone</keyword>
<dbReference type="AlphaFoldDB" id="A0A8J5XP99"/>
<accession>A0A8J5XP99</accession>
<evidence type="ECO:0000256" key="3">
    <source>
        <dbReference type="ARBA" id="ARBA00022687"/>
    </source>
</evidence>
<evidence type="ECO:0000313" key="9">
    <source>
        <dbReference type="EMBL" id="KAG8464209.1"/>
    </source>
</evidence>
<dbReference type="OMA" id="QPECVAT"/>
<comment type="subcellular location">
    <subcellularLocation>
        <location evidence="1">Endoplasmic reticulum</location>
    </subcellularLocation>
</comment>
<evidence type="ECO:0000256" key="6">
    <source>
        <dbReference type="ARBA" id="ARBA00023186"/>
    </source>
</evidence>
<feature type="region of interest" description="Disordered" evidence="7">
    <location>
        <begin position="200"/>
        <end position="221"/>
    </location>
</feature>
<proteinExistence type="inferred from homology"/>
<protein>
    <submittedName>
        <fullName evidence="9">Uncharacterized protein</fullName>
    </submittedName>
</protein>
<keyword evidence="10" id="KW-1185">Reference proteome</keyword>
<feature type="signal peptide" evidence="8">
    <location>
        <begin position="1"/>
        <end position="20"/>
    </location>
</feature>
<evidence type="ECO:0000256" key="1">
    <source>
        <dbReference type="ARBA" id="ARBA00004240"/>
    </source>
</evidence>
<gene>
    <name evidence="9" type="ORF">KFE25_003272</name>
</gene>
<keyword evidence="3" id="KW-0879">Wnt signaling pathway</keyword>
<dbReference type="Pfam" id="PF10185">
    <property type="entry name" value="Mesd"/>
    <property type="match status" value="1"/>
</dbReference>
<reference evidence="9" key="1">
    <citation type="submission" date="2021-05" db="EMBL/GenBank/DDBJ databases">
        <title>The genome of the haptophyte Pavlova lutheri (Diacronema luteri, Pavlovales) - a model for lipid biosynthesis in eukaryotic algae.</title>
        <authorList>
            <person name="Hulatt C.J."/>
            <person name="Posewitz M.C."/>
        </authorList>
    </citation>
    <scope>NUCLEOTIDE SEQUENCE</scope>
    <source>
        <strain evidence="9">NIVA-4/92</strain>
    </source>
</reference>
<evidence type="ECO:0000256" key="7">
    <source>
        <dbReference type="SAM" id="MobiDB-lite"/>
    </source>
</evidence>
<evidence type="ECO:0000313" key="10">
    <source>
        <dbReference type="Proteomes" id="UP000751190"/>
    </source>
</evidence>
<dbReference type="EMBL" id="JAGTXO010000013">
    <property type="protein sequence ID" value="KAG8464209.1"/>
    <property type="molecule type" value="Genomic_DNA"/>
</dbReference>
<comment type="caution">
    <text evidence="9">The sequence shown here is derived from an EMBL/GenBank/DDBJ whole genome shotgun (WGS) entry which is preliminary data.</text>
</comment>
<name>A0A8J5XP99_DIALT</name>
<keyword evidence="5" id="KW-0256">Endoplasmic reticulum</keyword>
<comment type="similarity">
    <text evidence="2">Belongs to the MESD family.</text>
</comment>
<evidence type="ECO:0000256" key="2">
    <source>
        <dbReference type="ARBA" id="ARBA00011068"/>
    </source>
</evidence>
<dbReference type="Gene3D" id="3.30.70.260">
    <property type="match status" value="1"/>
</dbReference>
<dbReference type="PANTHER" id="PTHR17600">
    <property type="entry name" value="MESODERM DEVELOPMENT CANDIDATE 2"/>
    <property type="match status" value="1"/>
</dbReference>
<dbReference type="Proteomes" id="UP000751190">
    <property type="component" value="Unassembled WGS sequence"/>
</dbReference>
<evidence type="ECO:0000256" key="4">
    <source>
        <dbReference type="ARBA" id="ARBA00022729"/>
    </source>
</evidence>
<sequence length="221" mass="24406">MRAAALQRSALVLWLSGALGVKDAREAAKRIAQLTDADLQRIDKELTEGDEVEAEWRPTPKPIDFSKGAKLTPEMLAGHNAGSAMVFAILHYDELTKEATERLGGRWAALLASAGLDLSVYTISEDRVLITLPHARHVTELREYLLAQPEVAEVEFNSLKASGPADGLAYRERVAAHDALSKSTRDKRIALDKAVKLAEEKATNRRRKKRRATAAMRKDEV</sequence>